<protein>
    <submittedName>
        <fullName evidence="4">Beta-lactamase/transpeptidase-like protein</fullName>
    </submittedName>
</protein>
<dbReference type="PANTHER" id="PTHR46825:SF15">
    <property type="entry name" value="BETA-LACTAMASE-RELATED DOMAIN-CONTAINING PROTEIN"/>
    <property type="match status" value="1"/>
</dbReference>
<accession>A0A9P5U9B2</accession>
<evidence type="ECO:0000259" key="3">
    <source>
        <dbReference type="Pfam" id="PF00144"/>
    </source>
</evidence>
<reference evidence="4" key="1">
    <citation type="submission" date="2020-11" db="EMBL/GenBank/DDBJ databases">
        <authorList>
            <consortium name="DOE Joint Genome Institute"/>
            <person name="Ahrendt S."/>
            <person name="Riley R."/>
            <person name="Andreopoulos W."/>
            <person name="Labutti K."/>
            <person name="Pangilinan J."/>
            <person name="Ruiz-Duenas F.J."/>
            <person name="Barrasa J.M."/>
            <person name="Sanchez-Garcia M."/>
            <person name="Camarero S."/>
            <person name="Miyauchi S."/>
            <person name="Serrano A."/>
            <person name="Linde D."/>
            <person name="Babiker R."/>
            <person name="Drula E."/>
            <person name="Ayuso-Fernandez I."/>
            <person name="Pacheco R."/>
            <person name="Padilla G."/>
            <person name="Ferreira P."/>
            <person name="Barriuso J."/>
            <person name="Kellner H."/>
            <person name="Castanera R."/>
            <person name="Alfaro M."/>
            <person name="Ramirez L."/>
            <person name="Pisabarro A.G."/>
            <person name="Kuo A."/>
            <person name="Tritt A."/>
            <person name="Lipzen A."/>
            <person name="He G."/>
            <person name="Yan M."/>
            <person name="Ng V."/>
            <person name="Cullen D."/>
            <person name="Martin F."/>
            <person name="Rosso M.-N."/>
            <person name="Henrissat B."/>
            <person name="Hibbett D."/>
            <person name="Martinez A.T."/>
            <person name="Grigoriev I.V."/>
        </authorList>
    </citation>
    <scope>NUCLEOTIDE SEQUENCE</scope>
    <source>
        <strain evidence="4">AH 40177</strain>
    </source>
</reference>
<gene>
    <name evidence="4" type="ORF">BDP27DRAFT_586046</name>
</gene>
<dbReference type="Gene3D" id="3.40.710.10">
    <property type="entry name" value="DD-peptidase/beta-lactamase superfamily"/>
    <property type="match status" value="1"/>
</dbReference>
<dbReference type="Pfam" id="PF00144">
    <property type="entry name" value="Beta-lactamase"/>
    <property type="match status" value="1"/>
</dbReference>
<feature type="domain" description="Beta-lactamase-related" evidence="3">
    <location>
        <begin position="51"/>
        <end position="380"/>
    </location>
</feature>
<dbReference type="EMBL" id="JADNRY010000038">
    <property type="protein sequence ID" value="KAF9070759.1"/>
    <property type="molecule type" value="Genomic_DNA"/>
</dbReference>
<dbReference type="OrthoDB" id="5946976at2759"/>
<dbReference type="InterPro" id="IPR050491">
    <property type="entry name" value="AmpC-like"/>
</dbReference>
<dbReference type="AlphaFoldDB" id="A0A9P5U9B2"/>
<dbReference type="PANTHER" id="PTHR46825">
    <property type="entry name" value="D-ALANYL-D-ALANINE-CARBOXYPEPTIDASE/ENDOPEPTIDASE AMPH"/>
    <property type="match status" value="1"/>
</dbReference>
<dbReference type="InterPro" id="IPR012338">
    <property type="entry name" value="Beta-lactam/transpept-like"/>
</dbReference>
<keyword evidence="5" id="KW-1185">Reference proteome</keyword>
<sequence>MHLFTLFLLTAATFAQLQEPLAQSSNRKDVLTPEIDNFIENVLKSWNSPAGVGVAVVQKNEDGTWNIEKKGYGVAKADGSKVTEDTLFAIGSNSKLFDVIATGLLISNESLSPQISWNTKISSIIPEWEMADPIATSESTIIDLMSHRTGLPRHDMVYNDSEPVGSLISQIKYLRPSAGFRETWQYNNIMYIVLSYIPEVFLNVRFAQYVKKHIFLPLGLHATTYSGDLAGATGKLAAGFARDQVNKTEDIFGMGIPRALPYWNPGGEEGNIISGAGGVISSARDMMAANASPLGKKSDNQRPSDPESVITKVATGVTVLMGSPPAPEIGPVVYGGGQMASTYRGHNGIQHGGATPGFHSQVVRFPLENFGVAVLTNDDAYGEQYMEVIKWRIIDEILGLEPIDWDSRLKHEVTEGYQQSLENITPRPAEPDLPSVSFASLSGRYVHPAYGTFDLCGLPSTDSKPNAACKELIDEIPTRLPGVINASLPTFIVHTKKTWLTHIRLEHFSGNLFNVSGFGSLVSIYTFIAANTDVTVGLA</sequence>
<feature type="chain" id="PRO_5040234403" evidence="2">
    <location>
        <begin position="18"/>
        <end position="539"/>
    </location>
</feature>
<evidence type="ECO:0000256" key="2">
    <source>
        <dbReference type="SAM" id="SignalP"/>
    </source>
</evidence>
<dbReference type="Proteomes" id="UP000772434">
    <property type="component" value="Unassembled WGS sequence"/>
</dbReference>
<name>A0A9P5U9B2_9AGAR</name>
<comment type="caution">
    <text evidence="4">The sequence shown here is derived from an EMBL/GenBank/DDBJ whole genome shotgun (WGS) entry which is preliminary data.</text>
</comment>
<dbReference type="InterPro" id="IPR001466">
    <property type="entry name" value="Beta-lactam-related"/>
</dbReference>
<comment type="similarity">
    <text evidence="1">Belongs to the peptidase S12 family.</text>
</comment>
<keyword evidence="2" id="KW-0732">Signal</keyword>
<dbReference type="SUPFAM" id="SSF56601">
    <property type="entry name" value="beta-lactamase/transpeptidase-like"/>
    <property type="match status" value="1"/>
</dbReference>
<evidence type="ECO:0000313" key="5">
    <source>
        <dbReference type="Proteomes" id="UP000772434"/>
    </source>
</evidence>
<evidence type="ECO:0000256" key="1">
    <source>
        <dbReference type="ARBA" id="ARBA00038215"/>
    </source>
</evidence>
<organism evidence="4 5">
    <name type="scientific">Rhodocollybia butyracea</name>
    <dbReference type="NCBI Taxonomy" id="206335"/>
    <lineage>
        <taxon>Eukaryota</taxon>
        <taxon>Fungi</taxon>
        <taxon>Dikarya</taxon>
        <taxon>Basidiomycota</taxon>
        <taxon>Agaricomycotina</taxon>
        <taxon>Agaricomycetes</taxon>
        <taxon>Agaricomycetidae</taxon>
        <taxon>Agaricales</taxon>
        <taxon>Marasmiineae</taxon>
        <taxon>Omphalotaceae</taxon>
        <taxon>Rhodocollybia</taxon>
    </lineage>
</organism>
<proteinExistence type="inferred from homology"/>
<feature type="signal peptide" evidence="2">
    <location>
        <begin position="1"/>
        <end position="17"/>
    </location>
</feature>
<evidence type="ECO:0000313" key="4">
    <source>
        <dbReference type="EMBL" id="KAF9070759.1"/>
    </source>
</evidence>